<evidence type="ECO:0000256" key="7">
    <source>
        <dbReference type="ARBA" id="ARBA00023012"/>
    </source>
</evidence>
<dbReference type="RefSeq" id="WP_068417302.1">
    <property type="nucleotide sequence ID" value="NZ_LRDB01000050.1"/>
</dbReference>
<proteinExistence type="predicted"/>
<feature type="transmembrane region" description="Helical" evidence="8">
    <location>
        <begin position="35"/>
        <end position="53"/>
    </location>
</feature>
<dbReference type="EMBL" id="LRDB01000050">
    <property type="protein sequence ID" value="KYG72782.1"/>
    <property type="molecule type" value="Genomic_DNA"/>
</dbReference>
<dbReference type="InterPro" id="IPR004358">
    <property type="entry name" value="Sig_transdc_His_kin-like_C"/>
</dbReference>
<dbReference type="Proteomes" id="UP000075615">
    <property type="component" value="Unassembled WGS sequence"/>
</dbReference>
<evidence type="ECO:0000313" key="11">
    <source>
        <dbReference type="Proteomes" id="UP000075615"/>
    </source>
</evidence>
<dbReference type="InterPro" id="IPR036890">
    <property type="entry name" value="HATPase_C_sf"/>
</dbReference>
<dbReference type="GO" id="GO:0004673">
    <property type="term" value="F:protein histidine kinase activity"/>
    <property type="evidence" value="ECO:0007669"/>
    <property type="project" value="UniProtKB-EC"/>
</dbReference>
<dbReference type="GO" id="GO:0005524">
    <property type="term" value="F:ATP binding"/>
    <property type="evidence" value="ECO:0007669"/>
    <property type="project" value="UniProtKB-KW"/>
</dbReference>
<dbReference type="SMART" id="SM00387">
    <property type="entry name" value="HATPase_c"/>
    <property type="match status" value="1"/>
</dbReference>
<dbReference type="EC" id="2.7.13.3" evidence="2"/>
<dbReference type="Gene3D" id="3.30.565.10">
    <property type="entry name" value="Histidine kinase-like ATPase, C-terminal domain"/>
    <property type="match status" value="1"/>
</dbReference>
<dbReference type="AlphaFoldDB" id="A0A150X2F8"/>
<feature type="domain" description="Histidine kinase" evidence="9">
    <location>
        <begin position="224"/>
        <end position="437"/>
    </location>
</feature>
<keyword evidence="7" id="KW-0902">Two-component regulatory system</keyword>
<evidence type="ECO:0000256" key="4">
    <source>
        <dbReference type="ARBA" id="ARBA00022741"/>
    </source>
</evidence>
<sequence>MIFNKGFLHILIRVLLIIALAIGLVYSYLETDLSVTPIMFGLLMFIVTIELTWRLQKQERNWANFLHSVKYGDFNRTYQNQTDSKELRAAYDLITQSMETLQTNKAAEFRLLQLVLKHVSIAVLCYKEDGEVIFTNKSFDTLLDIPGLIHIDRLQKDYPKIYQVIGKKDGTPSEWIDHANGQKLFVKTESFKLKGKAHRLVSLTDIRSSLDAKELDSYQKLMRVMTHEIMNSTTPILSLIKVVNKKLIKGSELVALDTKDQKNVSISLNAIEERTAGMLKFVEAYKQINRPIQPHIETVESSDLINSITSLMTHETPVELIVNDEVKGVLTLDRVLISQVLINLVKNAVDALKGVENPQLVISVSSNNNMLSIAVEDNGPGVAVHAIQEIFVPFYTTKIEGSGIGLALSRKIVRAHGGVLEYSRVNEVTRFTVSLPM</sequence>
<dbReference type="OrthoDB" id="1931120at2"/>
<keyword evidence="4" id="KW-0547">Nucleotide-binding</keyword>
<evidence type="ECO:0000256" key="3">
    <source>
        <dbReference type="ARBA" id="ARBA00022679"/>
    </source>
</evidence>
<keyword evidence="11" id="KW-1185">Reference proteome</keyword>
<evidence type="ECO:0000313" key="10">
    <source>
        <dbReference type="EMBL" id="KYG72782.1"/>
    </source>
</evidence>
<evidence type="ECO:0000259" key="9">
    <source>
        <dbReference type="PROSITE" id="PS50109"/>
    </source>
</evidence>
<dbReference type="PROSITE" id="PS50109">
    <property type="entry name" value="HIS_KIN"/>
    <property type="match status" value="1"/>
</dbReference>
<name>A0A150X2F8_9BACT</name>
<keyword evidence="8" id="KW-0472">Membrane</keyword>
<keyword evidence="3" id="KW-0808">Transferase</keyword>
<comment type="caution">
    <text evidence="10">The sequence shown here is derived from an EMBL/GenBank/DDBJ whole genome shotgun (WGS) entry which is preliminary data.</text>
</comment>
<dbReference type="InterPro" id="IPR003594">
    <property type="entry name" value="HATPase_dom"/>
</dbReference>
<dbReference type="PANTHER" id="PTHR43065">
    <property type="entry name" value="SENSOR HISTIDINE KINASE"/>
    <property type="match status" value="1"/>
</dbReference>
<feature type="transmembrane region" description="Helical" evidence="8">
    <location>
        <begin position="7"/>
        <end position="29"/>
    </location>
</feature>
<gene>
    <name evidence="10" type="ORF">AWN68_08750</name>
</gene>
<accession>A0A150X2F8</accession>
<evidence type="ECO:0000256" key="1">
    <source>
        <dbReference type="ARBA" id="ARBA00000085"/>
    </source>
</evidence>
<keyword evidence="8" id="KW-1133">Transmembrane helix</keyword>
<dbReference type="SUPFAM" id="SSF55874">
    <property type="entry name" value="ATPase domain of HSP90 chaperone/DNA topoisomerase II/histidine kinase"/>
    <property type="match status" value="1"/>
</dbReference>
<dbReference type="PRINTS" id="PR00344">
    <property type="entry name" value="BCTRLSENSOR"/>
</dbReference>
<dbReference type="GO" id="GO:0000160">
    <property type="term" value="P:phosphorelay signal transduction system"/>
    <property type="evidence" value="ECO:0007669"/>
    <property type="project" value="UniProtKB-KW"/>
</dbReference>
<organism evidence="10 11">
    <name type="scientific">Roseivirga echinicomitans</name>
    <dbReference type="NCBI Taxonomy" id="296218"/>
    <lineage>
        <taxon>Bacteria</taxon>
        <taxon>Pseudomonadati</taxon>
        <taxon>Bacteroidota</taxon>
        <taxon>Cytophagia</taxon>
        <taxon>Cytophagales</taxon>
        <taxon>Roseivirgaceae</taxon>
        <taxon>Roseivirga</taxon>
    </lineage>
</organism>
<keyword evidence="8" id="KW-0812">Transmembrane</keyword>
<evidence type="ECO:0000256" key="2">
    <source>
        <dbReference type="ARBA" id="ARBA00012438"/>
    </source>
</evidence>
<dbReference type="InterPro" id="IPR005467">
    <property type="entry name" value="His_kinase_dom"/>
</dbReference>
<dbReference type="PANTHER" id="PTHR43065:SF46">
    <property type="entry name" value="C4-DICARBOXYLATE TRANSPORT SENSOR PROTEIN DCTB"/>
    <property type="match status" value="1"/>
</dbReference>
<dbReference type="STRING" id="296218.AWN68_08750"/>
<evidence type="ECO:0000256" key="5">
    <source>
        <dbReference type="ARBA" id="ARBA00022777"/>
    </source>
</evidence>
<evidence type="ECO:0000256" key="8">
    <source>
        <dbReference type="SAM" id="Phobius"/>
    </source>
</evidence>
<evidence type="ECO:0000256" key="6">
    <source>
        <dbReference type="ARBA" id="ARBA00022840"/>
    </source>
</evidence>
<reference evidence="10 11" key="1">
    <citation type="submission" date="2016-01" db="EMBL/GenBank/DDBJ databases">
        <title>Genome sequencing of Roseivirga echinicomitans KMM 6058.</title>
        <authorList>
            <person name="Selvaratnam C."/>
            <person name="Thevarajoo S."/>
            <person name="Goh K.M."/>
            <person name="Ee R."/>
            <person name="Chan K.-G."/>
            <person name="Chong C.S."/>
        </authorList>
    </citation>
    <scope>NUCLEOTIDE SEQUENCE [LARGE SCALE GENOMIC DNA]</scope>
    <source>
        <strain evidence="10 11">KMM 6058</strain>
    </source>
</reference>
<keyword evidence="5" id="KW-0418">Kinase</keyword>
<dbReference type="Pfam" id="PF02518">
    <property type="entry name" value="HATPase_c"/>
    <property type="match status" value="1"/>
</dbReference>
<keyword evidence="6" id="KW-0067">ATP-binding</keyword>
<comment type="catalytic activity">
    <reaction evidence="1">
        <text>ATP + protein L-histidine = ADP + protein N-phospho-L-histidine.</text>
        <dbReference type="EC" id="2.7.13.3"/>
    </reaction>
</comment>
<protein>
    <recommendedName>
        <fullName evidence="2">histidine kinase</fullName>
        <ecNumber evidence="2">2.7.13.3</ecNumber>
    </recommendedName>
</protein>